<dbReference type="RefSeq" id="WP_124087248.1">
    <property type="nucleotide sequence ID" value="NZ_UXAW01000075.1"/>
</dbReference>
<dbReference type="GO" id="GO:0005886">
    <property type="term" value="C:plasma membrane"/>
    <property type="evidence" value="ECO:0007669"/>
    <property type="project" value="TreeGrafter"/>
</dbReference>
<dbReference type="InterPro" id="IPR036188">
    <property type="entry name" value="FAD/NAD-bd_sf"/>
</dbReference>
<dbReference type="EC" id="1.5.3.19" evidence="4"/>
<feature type="domain" description="FAD dependent oxidoreductase" evidence="3">
    <location>
        <begin position="22"/>
        <end position="416"/>
    </location>
</feature>
<evidence type="ECO:0000313" key="5">
    <source>
        <dbReference type="Proteomes" id="UP000277498"/>
    </source>
</evidence>
<dbReference type="EMBL" id="UXAW01000075">
    <property type="protein sequence ID" value="VDC30261.1"/>
    <property type="molecule type" value="Genomic_DNA"/>
</dbReference>
<dbReference type="PANTHER" id="PTHR13847:SF280">
    <property type="entry name" value="D-AMINO ACID DEHYDROGENASE"/>
    <property type="match status" value="1"/>
</dbReference>
<dbReference type="InterPro" id="IPR006076">
    <property type="entry name" value="FAD-dep_OxRdtase"/>
</dbReference>
<keyword evidence="5" id="KW-1185">Reference proteome</keyword>
<dbReference type="GO" id="GO:0055130">
    <property type="term" value="P:D-alanine catabolic process"/>
    <property type="evidence" value="ECO:0007669"/>
    <property type="project" value="TreeGrafter"/>
</dbReference>
<dbReference type="OrthoDB" id="9787190at2"/>
<dbReference type="GO" id="GO:0005737">
    <property type="term" value="C:cytoplasm"/>
    <property type="evidence" value="ECO:0007669"/>
    <property type="project" value="TreeGrafter"/>
</dbReference>
<evidence type="ECO:0000256" key="1">
    <source>
        <dbReference type="ARBA" id="ARBA00009410"/>
    </source>
</evidence>
<dbReference type="AlphaFoldDB" id="A0A3P5XQR1"/>
<evidence type="ECO:0000259" key="3">
    <source>
        <dbReference type="Pfam" id="PF01266"/>
    </source>
</evidence>
<dbReference type="SUPFAM" id="SSF51905">
    <property type="entry name" value="FAD/NAD(P)-binding domain"/>
    <property type="match status" value="1"/>
</dbReference>
<keyword evidence="2 4" id="KW-0560">Oxidoreductase</keyword>
<name>A0A3P5XQR1_9RHOB</name>
<evidence type="ECO:0000313" key="4">
    <source>
        <dbReference type="EMBL" id="VDC30261.1"/>
    </source>
</evidence>
<evidence type="ECO:0000256" key="2">
    <source>
        <dbReference type="ARBA" id="ARBA00023002"/>
    </source>
</evidence>
<reference evidence="4 5" key="1">
    <citation type="submission" date="2018-11" db="EMBL/GenBank/DDBJ databases">
        <authorList>
            <person name="Criscuolo A."/>
        </authorList>
    </citation>
    <scope>NUCLEOTIDE SEQUENCE [LARGE SCALE GENOMIC DNA]</scope>
    <source>
        <strain evidence="4">ACIP111625</strain>
    </source>
</reference>
<dbReference type="GO" id="GO:0008718">
    <property type="term" value="F:D-amino-acid dehydrogenase activity"/>
    <property type="evidence" value="ECO:0007669"/>
    <property type="project" value="TreeGrafter"/>
</dbReference>
<dbReference type="Proteomes" id="UP000277498">
    <property type="component" value="Unassembled WGS sequence"/>
</dbReference>
<dbReference type="PANTHER" id="PTHR13847">
    <property type="entry name" value="SARCOSINE DEHYDROGENASE-RELATED"/>
    <property type="match status" value="1"/>
</dbReference>
<organism evidence="4 5">
    <name type="scientific">Pseudogemmobacter humi</name>
    <dbReference type="NCBI Taxonomy" id="2483812"/>
    <lineage>
        <taxon>Bacteria</taxon>
        <taxon>Pseudomonadati</taxon>
        <taxon>Pseudomonadota</taxon>
        <taxon>Alphaproteobacteria</taxon>
        <taxon>Rhodobacterales</taxon>
        <taxon>Paracoccaceae</taxon>
        <taxon>Pseudogemmobacter</taxon>
    </lineage>
</organism>
<dbReference type="Gene3D" id="3.30.9.10">
    <property type="entry name" value="D-Amino Acid Oxidase, subunit A, domain 2"/>
    <property type="match status" value="2"/>
</dbReference>
<comment type="similarity">
    <text evidence="1">Belongs to the DadA oxidoreductase family.</text>
</comment>
<dbReference type="Pfam" id="PF01266">
    <property type="entry name" value="DAO"/>
    <property type="match status" value="1"/>
</dbReference>
<accession>A0A3P5XQR1</accession>
<protein>
    <submittedName>
        <fullName evidence="4">4-methylaminobutanoate oxidase (Formaldehyde-forming)</fullName>
        <ecNumber evidence="4">1.5.3.19</ecNumber>
    </submittedName>
</protein>
<gene>
    <name evidence="4" type="primary">mlr_9</name>
    <name evidence="4" type="ORF">XINFAN_02506</name>
</gene>
<proteinExistence type="inferred from homology"/>
<sequence length="446" mass="47985">MRFPITIDTPVGFAAELPARADVVVIGGGIIGVMTAYYLAERGAKVVLCEKGRIAGEQSSRNWGWIRQQGRDPAELPIVMESLRIWQDLARGLGDPLGYRETGVMYLANEEGDMAGFQAWLDMVAGSGVDSRLISGAEVAQMIPSARADWKGGLWTASDARAEPFVAVPLLARLAAEKGVTIRENCAVRCLDIAAGQVAGVVTEAGRIACDQVVVAAGAWSRLFLRAHGVRIPQLSVLASVAATEPLPEVFAGAAADSYFAFRRRVDGGYTLAPGDHHDFWIGPDAFREFFTYLPLIGRTFSNTGFRPMAPRGFPDAWSTPRWLDGDLESPFERLRILDPKPNRRAIGRLRDRFAGAFPGIGRPKIAAAWAGMIETMPDIVPVIDRAPLGGLIIATGLSGHGFGIGPGMGRVIADLTLGRDPGHDLTRFRLSRFSDGTKLVPGPSL</sequence>
<dbReference type="GO" id="GO:0102317">
    <property type="term" value="F:4-methylaminobutyrate oxidase (demethylating) activity"/>
    <property type="evidence" value="ECO:0007669"/>
    <property type="project" value="UniProtKB-EC"/>
</dbReference>
<dbReference type="Gene3D" id="3.50.50.60">
    <property type="entry name" value="FAD/NAD(P)-binding domain"/>
    <property type="match status" value="2"/>
</dbReference>